<evidence type="ECO:0000313" key="6">
    <source>
        <dbReference type="EMBL" id="AWB90891.1"/>
    </source>
</evidence>
<protein>
    <submittedName>
        <fullName evidence="6">Uncharacterized protein</fullName>
    </submittedName>
</protein>
<comment type="subcellular location">
    <subcellularLocation>
        <location evidence="1">Cell membrane</location>
        <topology evidence="1">Multi-pass membrane protein</topology>
    </subcellularLocation>
</comment>
<evidence type="ECO:0000313" key="7">
    <source>
        <dbReference type="Proteomes" id="UP000244384"/>
    </source>
</evidence>
<accession>A0A2S0WHT2</accession>
<evidence type="ECO:0000256" key="5">
    <source>
        <dbReference type="ARBA" id="ARBA00023136"/>
    </source>
</evidence>
<dbReference type="GO" id="GO:0005886">
    <property type="term" value="C:plasma membrane"/>
    <property type="evidence" value="ECO:0007669"/>
    <property type="project" value="UniProtKB-SubCell"/>
</dbReference>
<proteinExistence type="predicted"/>
<evidence type="ECO:0000256" key="2">
    <source>
        <dbReference type="ARBA" id="ARBA00022475"/>
    </source>
</evidence>
<evidence type="ECO:0000256" key="4">
    <source>
        <dbReference type="ARBA" id="ARBA00022989"/>
    </source>
</evidence>
<accession>A0A5F2ERH4</accession>
<keyword evidence="2" id="KW-1003">Cell membrane</keyword>
<dbReference type="InterPro" id="IPR023845">
    <property type="entry name" value="DUF3817_TM"/>
</dbReference>
<evidence type="ECO:0000256" key="3">
    <source>
        <dbReference type="ARBA" id="ARBA00022692"/>
    </source>
</evidence>
<evidence type="ECO:0000256" key="1">
    <source>
        <dbReference type="ARBA" id="ARBA00004651"/>
    </source>
</evidence>
<dbReference type="Proteomes" id="UP000244384">
    <property type="component" value="Chromosome"/>
</dbReference>
<dbReference type="KEGG" id="aez:C3E78_00835"/>
<reference evidence="7" key="1">
    <citation type="submission" date="2018-01" db="EMBL/GenBank/DDBJ databases">
        <authorList>
            <person name="Li J."/>
        </authorList>
    </citation>
    <scope>NUCLEOTIDE SEQUENCE [LARGE SCALE GENOMIC DNA]</scope>
    <source>
        <strain evidence="7">592</strain>
    </source>
</reference>
<name>A0A2S0WHT2_9ACTN</name>
<organism evidence="6 7">
    <name type="scientific">Aeromicrobium chenweiae</name>
    <dbReference type="NCBI Taxonomy" id="2079793"/>
    <lineage>
        <taxon>Bacteria</taxon>
        <taxon>Bacillati</taxon>
        <taxon>Actinomycetota</taxon>
        <taxon>Actinomycetes</taxon>
        <taxon>Propionibacteriales</taxon>
        <taxon>Nocardioidaceae</taxon>
        <taxon>Aeromicrobium</taxon>
    </lineage>
</organism>
<dbReference type="RefSeq" id="WP_108576537.1">
    <property type="nucleotide sequence ID" value="NZ_CP026952.1"/>
</dbReference>
<dbReference type="OrthoDB" id="3396203at2"/>
<dbReference type="Pfam" id="PF12823">
    <property type="entry name" value="DUF3817"/>
    <property type="match status" value="1"/>
</dbReference>
<dbReference type="EMBL" id="CP026952">
    <property type="protein sequence ID" value="AWB90891.1"/>
    <property type="molecule type" value="Genomic_DNA"/>
</dbReference>
<dbReference type="NCBIfam" id="TIGR03954">
    <property type="entry name" value="integ_memb_HG"/>
    <property type="match status" value="1"/>
</dbReference>
<dbReference type="AlphaFoldDB" id="A0A2S0WHT2"/>
<sequence length="117" mass="13010">MNPSVIRTLFRVVAFGEALSWLLLLAAMFCKWVLDAEPFGLEEGGVPVAGMVHGAGFFLLYVIMSVICFFVFRWNIKTGVIALLAAIPPFASIWFEKKAERDGLLTRRDTVRADTLA</sequence>
<keyword evidence="5" id="KW-0472">Membrane</keyword>
<dbReference type="PANTHER" id="PTHR40077:SF1">
    <property type="entry name" value="MEMBRANE PROTEIN"/>
    <property type="match status" value="1"/>
</dbReference>
<keyword evidence="4" id="KW-1133">Transmembrane helix</keyword>
<keyword evidence="3" id="KW-0812">Transmembrane</keyword>
<dbReference type="PANTHER" id="PTHR40077">
    <property type="entry name" value="MEMBRANE PROTEIN-RELATED"/>
    <property type="match status" value="1"/>
</dbReference>
<keyword evidence="7" id="KW-1185">Reference proteome</keyword>
<gene>
    <name evidence="6" type="ORF">C3E78_00835</name>
</gene>